<dbReference type="PANTHER" id="PTHR35675">
    <property type="entry name" value="HYPOTHETICAL PROTEIN LOC100362216"/>
    <property type="match status" value="1"/>
</dbReference>
<feature type="region of interest" description="Disordered" evidence="1">
    <location>
        <begin position="282"/>
        <end position="311"/>
    </location>
</feature>
<dbReference type="AlphaFoldDB" id="A0AAD8ZV07"/>
<accession>A0AAD8ZV07</accession>
<dbReference type="PANTHER" id="PTHR35675:SF1">
    <property type="entry name" value="RIKEN CDNA 2810459M11 GENE"/>
    <property type="match status" value="1"/>
</dbReference>
<organism evidence="2 3">
    <name type="scientific">Electrophorus voltai</name>
    <dbReference type="NCBI Taxonomy" id="2609070"/>
    <lineage>
        <taxon>Eukaryota</taxon>
        <taxon>Metazoa</taxon>
        <taxon>Chordata</taxon>
        <taxon>Craniata</taxon>
        <taxon>Vertebrata</taxon>
        <taxon>Euteleostomi</taxon>
        <taxon>Actinopterygii</taxon>
        <taxon>Neopterygii</taxon>
        <taxon>Teleostei</taxon>
        <taxon>Ostariophysi</taxon>
        <taxon>Gymnotiformes</taxon>
        <taxon>Gymnotoidei</taxon>
        <taxon>Gymnotidae</taxon>
        <taxon>Electrophorus</taxon>
    </lineage>
</organism>
<reference evidence="2" key="1">
    <citation type="submission" date="2023-03" db="EMBL/GenBank/DDBJ databases">
        <title>Electrophorus voltai genome.</title>
        <authorList>
            <person name="Bian C."/>
        </authorList>
    </citation>
    <scope>NUCLEOTIDE SEQUENCE</scope>
    <source>
        <strain evidence="2">CB-2022</strain>
        <tissue evidence="2">Muscle</tissue>
    </source>
</reference>
<evidence type="ECO:0000256" key="1">
    <source>
        <dbReference type="SAM" id="MobiDB-lite"/>
    </source>
</evidence>
<dbReference type="Proteomes" id="UP001239994">
    <property type="component" value="Unassembled WGS sequence"/>
</dbReference>
<keyword evidence="3" id="KW-1185">Reference proteome</keyword>
<evidence type="ECO:0000313" key="3">
    <source>
        <dbReference type="Proteomes" id="UP001239994"/>
    </source>
</evidence>
<feature type="region of interest" description="Disordered" evidence="1">
    <location>
        <begin position="96"/>
        <end position="129"/>
    </location>
</feature>
<evidence type="ECO:0000313" key="2">
    <source>
        <dbReference type="EMBL" id="KAK1805859.1"/>
    </source>
</evidence>
<feature type="compositionally biased region" description="Polar residues" evidence="1">
    <location>
        <begin position="282"/>
        <end position="295"/>
    </location>
</feature>
<proteinExistence type="predicted"/>
<name>A0AAD8ZV07_9TELE</name>
<protein>
    <submittedName>
        <fullName evidence="2">Uncharacterized protein</fullName>
    </submittedName>
</protein>
<comment type="caution">
    <text evidence="2">The sequence shown here is derived from an EMBL/GenBank/DDBJ whole genome shotgun (WGS) entry which is preliminary data.</text>
</comment>
<sequence length="311" mass="34905">MASEYKYNKVNYTSEDEEFNQVLSHVGGRGNIYLVGDAYPMDSKYKYRILEEFVAGIFRNDDTHRETNRVGTDMSNGDIKSGVSCKAAVTDVIMQNDEPSDLRDNRSTSHGRRRSEFDAAQKEGASSAKGVEAKNVLTTGNLSARGRTISCAIIIFIFRHAYVNHKGNRVCLEEILKDVKTRTKRNGVRPALLGLVYADIENAETRDSVMFLEQTLRSVFTKHPHGSIWAGHFISKAPDGTQTIKRHICTTVHFSQSPDNMPGKQGCFPLLQRWFRGEHKPNITSNNLVQEGNPESTEEGIPLQMRSLPHS</sequence>
<dbReference type="EMBL" id="JAROKS010000002">
    <property type="protein sequence ID" value="KAK1805859.1"/>
    <property type="molecule type" value="Genomic_DNA"/>
</dbReference>
<gene>
    <name evidence="2" type="ORF">P4O66_012906</name>
</gene>